<proteinExistence type="predicted"/>
<dbReference type="AlphaFoldDB" id="A0A510HKC4"/>
<evidence type="ECO:0000313" key="2">
    <source>
        <dbReference type="EMBL" id="BBL78797.1"/>
    </source>
</evidence>
<dbReference type="InterPro" id="IPR029052">
    <property type="entry name" value="Metallo-depent_PP-like"/>
</dbReference>
<name>A0A510HKC4_9ACTN</name>
<dbReference type="OrthoDB" id="5242133at2"/>
<keyword evidence="3" id="KW-1185">Reference proteome</keyword>
<evidence type="ECO:0000313" key="3">
    <source>
        <dbReference type="Proteomes" id="UP000318065"/>
    </source>
</evidence>
<sequence>MRERVEEVVAASGTRGDIERVRRLLGAARERHEADAVVLIGDLSLRGEAEEYAGILRVLGEANIPAFYVPGPGDAPFGRYLREVYNAEVVFPFLHGVHGSFAFGPGYVLFAGMGGEVVDGARPEREEESGLRYPGWEVEYRLKVLHELRDYQRVFLFGTPPAHKGFGEGGSQTLAELVKTHSPRVVFAGGEDFACEELGSSLVVSPGALSEGRYAVVRITGREARAHEL</sequence>
<dbReference type="Proteomes" id="UP000318065">
    <property type="component" value="Chromosome"/>
</dbReference>
<reference evidence="2" key="1">
    <citation type="journal article" date="2019" name="Microbiol. Resour. Announc.">
        <title>Complete Genome Sequence of Rubrobacter xylanophilus Strain AA3-22, Isolated from Arima Onsen in Japan.</title>
        <authorList>
            <person name="Tomariguchi N."/>
            <person name="Miyazaki K."/>
        </authorList>
    </citation>
    <scope>NUCLEOTIDE SEQUENCE [LARGE SCALE GENOMIC DNA]</scope>
    <source>
        <strain evidence="2">AA3-22</strain>
    </source>
</reference>
<dbReference type="Pfam" id="PF14582">
    <property type="entry name" value="Metallophos_3"/>
    <property type="match status" value="1"/>
</dbReference>
<evidence type="ECO:0000259" key="1">
    <source>
        <dbReference type="Pfam" id="PF14582"/>
    </source>
</evidence>
<dbReference type="RefSeq" id="WP_143526898.1">
    <property type="nucleotide sequence ID" value="NZ_AP019791.1"/>
</dbReference>
<dbReference type="Gene3D" id="3.60.21.10">
    <property type="match status" value="1"/>
</dbReference>
<dbReference type="EMBL" id="AP019791">
    <property type="protein sequence ID" value="BBL78797.1"/>
    <property type="molecule type" value="Genomic_DNA"/>
</dbReference>
<organism evidence="2 3">
    <name type="scientific">Rubrobacter xylanophilus</name>
    <dbReference type="NCBI Taxonomy" id="49319"/>
    <lineage>
        <taxon>Bacteria</taxon>
        <taxon>Bacillati</taxon>
        <taxon>Actinomycetota</taxon>
        <taxon>Rubrobacteria</taxon>
        <taxon>Rubrobacterales</taxon>
        <taxon>Rubrobacteraceae</taxon>
        <taxon>Rubrobacter</taxon>
    </lineage>
</organism>
<feature type="domain" description="Metallophosphoesterase TT1561-like" evidence="1">
    <location>
        <begin position="1"/>
        <end position="225"/>
    </location>
</feature>
<dbReference type="InterPro" id="IPR029461">
    <property type="entry name" value="TT1561-like"/>
</dbReference>
<accession>A0A510HKC4</accession>
<gene>
    <name evidence="2" type="ORF">RxyAA322_06510</name>
</gene>
<protein>
    <submittedName>
        <fullName evidence="2">Heat-stable protein</fullName>
    </submittedName>
</protein>
<dbReference type="SUPFAM" id="SSF56300">
    <property type="entry name" value="Metallo-dependent phosphatases"/>
    <property type="match status" value="1"/>
</dbReference>